<keyword evidence="1" id="KW-0472">Membrane</keyword>
<keyword evidence="4" id="KW-1185">Reference proteome</keyword>
<dbReference type="Pfam" id="PF01882">
    <property type="entry name" value="DUF58"/>
    <property type="match status" value="1"/>
</dbReference>
<dbReference type="RefSeq" id="WP_281487443.1">
    <property type="nucleotide sequence ID" value="NZ_JASATX010000001.1"/>
</dbReference>
<evidence type="ECO:0000313" key="3">
    <source>
        <dbReference type="EMBL" id="MDI2097655.1"/>
    </source>
</evidence>
<name>A0AAW6T1F0_9MICO</name>
<feature type="transmembrane region" description="Helical" evidence="1">
    <location>
        <begin position="21"/>
        <end position="46"/>
    </location>
</feature>
<dbReference type="AlphaFoldDB" id="A0AAW6T1F0"/>
<gene>
    <name evidence="3" type="ORF">QF206_01560</name>
</gene>
<dbReference type="EMBL" id="JASATX010000001">
    <property type="protein sequence ID" value="MDI2097655.1"/>
    <property type="molecule type" value="Genomic_DNA"/>
</dbReference>
<evidence type="ECO:0000256" key="1">
    <source>
        <dbReference type="SAM" id="Phobius"/>
    </source>
</evidence>
<evidence type="ECO:0000259" key="2">
    <source>
        <dbReference type="Pfam" id="PF01882"/>
    </source>
</evidence>
<reference evidence="3 4" key="1">
    <citation type="submission" date="2023-04" db="EMBL/GenBank/DDBJ databases">
        <title>Klugiella caeni sp. nov. isolated from the sludge of biochemical tank.</title>
        <authorList>
            <person name="Geng K."/>
        </authorList>
    </citation>
    <scope>NUCLEOTIDE SEQUENCE [LARGE SCALE GENOMIC DNA]</scope>
    <source>
        <strain evidence="3 4">YN-L-19</strain>
    </source>
</reference>
<protein>
    <submittedName>
        <fullName evidence="3">DUF58 domain-containing protein</fullName>
    </submittedName>
</protein>
<accession>A0AAW6T1F0</accession>
<feature type="domain" description="DUF58" evidence="2">
    <location>
        <begin position="214"/>
        <end position="296"/>
    </location>
</feature>
<organism evidence="3 4">
    <name type="scientific">Ruicaihuangia caeni</name>
    <dbReference type="NCBI Taxonomy" id="3042517"/>
    <lineage>
        <taxon>Bacteria</taxon>
        <taxon>Bacillati</taxon>
        <taxon>Actinomycetota</taxon>
        <taxon>Actinomycetes</taxon>
        <taxon>Micrococcales</taxon>
        <taxon>Microbacteriaceae</taxon>
        <taxon>Ruicaihuangia</taxon>
    </lineage>
</organism>
<keyword evidence="1" id="KW-1133">Transmembrane helix</keyword>
<proteinExistence type="predicted"/>
<sequence>MRNALAIARYLTREGWARVKPALEVVSAAGWLVLCCALVALTLAVVFGWAEFVFIGTTAAAALLMAAAFVFGRHRFEVSIDLTPRRVVAGERAMGRITVVNRAQKRSSPTRMELPVGSGVAEFMIPGLDPGAEHEELFAVPTQRRAVIDAGPALSVRGDQLGLLRRTLRWSEPVELFVHPLTRRLSPSAAGLVRDIEGEVTKKITNSDISFHALRPYEPGDDLRHVHWRTSARSGTLMVRQFEETRRSQLTIVHPADRRYYRDQDEYELAVSVLASLGSQVIRDGTQLSIVSEERALRTRTVTAMLDDSCRLDPVASRFDSPREFARAATLRLPPPSVVLIVTGSGMPLSDFRAIERLFGSDTQTLGFRAALDDPSRIMSVGGLAVVSLNTLDDLSGLARRVR</sequence>
<dbReference type="InterPro" id="IPR002881">
    <property type="entry name" value="DUF58"/>
</dbReference>
<feature type="transmembrane region" description="Helical" evidence="1">
    <location>
        <begin position="52"/>
        <end position="72"/>
    </location>
</feature>
<keyword evidence="1" id="KW-0812">Transmembrane</keyword>
<comment type="caution">
    <text evidence="3">The sequence shown here is derived from an EMBL/GenBank/DDBJ whole genome shotgun (WGS) entry which is preliminary data.</text>
</comment>
<dbReference type="PANTHER" id="PTHR34351">
    <property type="entry name" value="SLR1927 PROTEIN-RELATED"/>
    <property type="match status" value="1"/>
</dbReference>
<evidence type="ECO:0000313" key="4">
    <source>
        <dbReference type="Proteomes" id="UP001321506"/>
    </source>
</evidence>
<dbReference type="Proteomes" id="UP001321506">
    <property type="component" value="Unassembled WGS sequence"/>
</dbReference>